<organism evidence="3 4">
    <name type="scientific">Reticulibacter mediterranei</name>
    <dbReference type="NCBI Taxonomy" id="2778369"/>
    <lineage>
        <taxon>Bacteria</taxon>
        <taxon>Bacillati</taxon>
        <taxon>Chloroflexota</taxon>
        <taxon>Ktedonobacteria</taxon>
        <taxon>Ktedonobacterales</taxon>
        <taxon>Reticulibacteraceae</taxon>
        <taxon>Reticulibacter</taxon>
    </lineage>
</organism>
<protein>
    <submittedName>
        <fullName evidence="3">Universal stress protein UspA</fullName>
    </submittedName>
</protein>
<dbReference type="CDD" id="cd00293">
    <property type="entry name" value="USP-like"/>
    <property type="match status" value="2"/>
</dbReference>
<dbReference type="InterPro" id="IPR006016">
    <property type="entry name" value="UspA"/>
</dbReference>
<sequence>MTMLKRILVPLDGSTLAEQALPLAARIARATGGSVLLVRVVNALQQFGMYAREASPYLQEMVDEALMQATVYLTQVATSKPLNGINTRIAVFSGSVAAHILDIARDEQIDLLVMSSHGYSDFKHWALGSIAQKVIRHSPVPVLLLRKQGHKLSGLSQKLPHPVRALVALDGSPFAEATARPAAELVAALSTPARGEVHLMQLVKLPTVEEEMMCERVGLDVDFRQAALRECGEYLQAVRERLCREMGDADTDITWSVEECSDVAEALIALAERGEGIALHQPSDLLVMATHGRGGLQRWLMGSVTERALEHSSLPVLIVRPGEQAAKEPKALYEETVQGVGQD</sequence>
<evidence type="ECO:0000256" key="1">
    <source>
        <dbReference type="ARBA" id="ARBA00008791"/>
    </source>
</evidence>
<dbReference type="Gene3D" id="3.40.50.620">
    <property type="entry name" value="HUPs"/>
    <property type="match status" value="2"/>
</dbReference>
<keyword evidence="4" id="KW-1185">Reference proteome</keyword>
<dbReference type="PANTHER" id="PTHR46268:SF6">
    <property type="entry name" value="UNIVERSAL STRESS PROTEIN UP12"/>
    <property type="match status" value="1"/>
</dbReference>
<feature type="domain" description="UspA" evidence="2">
    <location>
        <begin position="164"/>
        <end position="320"/>
    </location>
</feature>
<dbReference type="Pfam" id="PF00582">
    <property type="entry name" value="Usp"/>
    <property type="match status" value="2"/>
</dbReference>
<dbReference type="SUPFAM" id="SSF52402">
    <property type="entry name" value="Adenine nucleotide alpha hydrolases-like"/>
    <property type="match status" value="2"/>
</dbReference>
<dbReference type="PANTHER" id="PTHR46268">
    <property type="entry name" value="STRESS RESPONSE PROTEIN NHAX"/>
    <property type="match status" value="1"/>
</dbReference>
<name>A0A8J3N8V6_9CHLR</name>
<dbReference type="Proteomes" id="UP000597444">
    <property type="component" value="Unassembled WGS sequence"/>
</dbReference>
<dbReference type="EMBL" id="BNJK01000002">
    <property type="protein sequence ID" value="GHO99940.1"/>
    <property type="molecule type" value="Genomic_DNA"/>
</dbReference>
<dbReference type="PRINTS" id="PR01438">
    <property type="entry name" value="UNVRSLSTRESS"/>
</dbReference>
<comment type="caution">
    <text evidence="3">The sequence shown here is derived from an EMBL/GenBank/DDBJ whole genome shotgun (WGS) entry which is preliminary data.</text>
</comment>
<proteinExistence type="inferred from homology"/>
<dbReference type="InterPro" id="IPR006015">
    <property type="entry name" value="Universal_stress_UspA"/>
</dbReference>
<evidence type="ECO:0000313" key="4">
    <source>
        <dbReference type="Proteomes" id="UP000597444"/>
    </source>
</evidence>
<dbReference type="InterPro" id="IPR014729">
    <property type="entry name" value="Rossmann-like_a/b/a_fold"/>
</dbReference>
<feature type="domain" description="UspA" evidence="2">
    <location>
        <begin position="3"/>
        <end position="146"/>
    </location>
</feature>
<reference evidence="3" key="1">
    <citation type="submission" date="2020-10" db="EMBL/GenBank/DDBJ databases">
        <title>Taxonomic study of unclassified bacteria belonging to the class Ktedonobacteria.</title>
        <authorList>
            <person name="Yabe S."/>
            <person name="Wang C.M."/>
            <person name="Zheng Y."/>
            <person name="Sakai Y."/>
            <person name="Cavaletti L."/>
            <person name="Monciardini P."/>
            <person name="Donadio S."/>
        </authorList>
    </citation>
    <scope>NUCLEOTIDE SEQUENCE</scope>
    <source>
        <strain evidence="3">ID150040</strain>
    </source>
</reference>
<dbReference type="AlphaFoldDB" id="A0A8J3N8V6"/>
<evidence type="ECO:0000313" key="3">
    <source>
        <dbReference type="EMBL" id="GHO99940.1"/>
    </source>
</evidence>
<gene>
    <name evidence="3" type="ORF">KSF_099880</name>
</gene>
<accession>A0A8J3N8V6</accession>
<evidence type="ECO:0000259" key="2">
    <source>
        <dbReference type="Pfam" id="PF00582"/>
    </source>
</evidence>
<comment type="similarity">
    <text evidence="1">Belongs to the universal stress protein A family.</text>
</comment>